<keyword evidence="10 13" id="KW-0472">Membrane</keyword>
<evidence type="ECO:0000313" key="15">
    <source>
        <dbReference type="Proteomes" id="UP000240892"/>
    </source>
</evidence>
<dbReference type="InterPro" id="IPR036259">
    <property type="entry name" value="MFS_trans_sf"/>
</dbReference>
<proteinExistence type="inferred from homology"/>
<dbReference type="NCBIfam" id="NF041756">
    <property type="entry name" value="EfeU"/>
    <property type="match status" value="1"/>
</dbReference>
<reference evidence="14 15" key="1">
    <citation type="submission" date="2018-03" db="EMBL/GenBank/DDBJ databases">
        <title>First report of an OXA-48+CTX-M-M-producing Kluyvera ascorbata clone recovered from patients admitted in a University Hospital in Madrid, Spain.</title>
        <authorList>
            <person name="Hernandez-Garcia M."/>
            <person name="Leon-Sampedro R."/>
            <person name="Perez-Viso B."/>
            <person name="Morosini M.I."/>
            <person name="Lopez-Fresnena N."/>
            <person name="Coque T.M."/>
            <person name="Bonten M."/>
            <person name="Malhotra-Kumar S."/>
            <person name="Ruiz-Garbajosa P."/>
            <person name="Canton R."/>
        </authorList>
    </citation>
    <scope>NUCLEOTIDE SEQUENCE [LARGE SCALE GENOMIC DNA]</scope>
    <source>
        <strain evidence="14 15">KA2</strain>
    </source>
</reference>
<dbReference type="PANTHER" id="PTHR31632">
    <property type="entry name" value="IRON TRANSPORTER FTH1"/>
    <property type="match status" value="1"/>
</dbReference>
<organism evidence="14 15">
    <name type="scientific">Kluyvera genomosp. 2</name>
    <dbReference type="NCBI Taxonomy" id="2774054"/>
    <lineage>
        <taxon>Bacteria</taxon>
        <taxon>Pseudomonadati</taxon>
        <taxon>Pseudomonadota</taxon>
        <taxon>Gammaproteobacteria</taxon>
        <taxon>Enterobacterales</taxon>
        <taxon>Enterobacteriaceae</taxon>
        <taxon>Kluyvera</taxon>
    </lineage>
</organism>
<evidence type="ECO:0000256" key="6">
    <source>
        <dbReference type="ARBA" id="ARBA00022496"/>
    </source>
</evidence>
<dbReference type="NCBIfam" id="TIGR00145">
    <property type="entry name" value="EfeU/Ftr1 family ferrous iron transporter subunit"/>
    <property type="match status" value="1"/>
</dbReference>
<evidence type="ECO:0000256" key="3">
    <source>
        <dbReference type="ARBA" id="ARBA00008333"/>
    </source>
</evidence>
<dbReference type="PANTHER" id="PTHR31632:SF2">
    <property type="entry name" value="PLASMA MEMBRANE IRON PERMEASE"/>
    <property type="match status" value="1"/>
</dbReference>
<keyword evidence="6" id="KW-0410">Iron transport</keyword>
<feature type="transmembrane region" description="Helical" evidence="13">
    <location>
        <begin position="117"/>
        <end position="142"/>
    </location>
</feature>
<dbReference type="Pfam" id="PF03239">
    <property type="entry name" value="FTR1"/>
    <property type="match status" value="1"/>
</dbReference>
<evidence type="ECO:0000256" key="2">
    <source>
        <dbReference type="ARBA" id="ARBA00004141"/>
    </source>
</evidence>
<name>A0A2T2Y2R9_9ENTR</name>
<evidence type="ECO:0000256" key="9">
    <source>
        <dbReference type="ARBA" id="ARBA00023004"/>
    </source>
</evidence>
<dbReference type="GO" id="GO:0033573">
    <property type="term" value="C:high-affinity iron permease complex"/>
    <property type="evidence" value="ECO:0007669"/>
    <property type="project" value="InterPro"/>
</dbReference>
<evidence type="ECO:0000313" key="14">
    <source>
        <dbReference type="EMBL" id="PSR46845.1"/>
    </source>
</evidence>
<keyword evidence="8 13" id="KW-1133">Transmembrane helix</keyword>
<keyword evidence="6" id="KW-0406">Ion transport</keyword>
<evidence type="ECO:0000256" key="1">
    <source>
        <dbReference type="ARBA" id="ARBA00003776"/>
    </source>
</evidence>
<dbReference type="InterPro" id="IPR004923">
    <property type="entry name" value="FTR1/Fip1/EfeU"/>
</dbReference>
<feature type="transmembrane region" description="Helical" evidence="13">
    <location>
        <begin position="71"/>
        <end position="90"/>
    </location>
</feature>
<feature type="transmembrane region" description="Helical" evidence="13">
    <location>
        <begin position="148"/>
        <end position="171"/>
    </location>
</feature>
<accession>A0A2T2Y2R9</accession>
<dbReference type="STRING" id="1006000.GKAS_03977"/>
<keyword evidence="15" id="KW-1185">Reference proteome</keyword>
<keyword evidence="6" id="KW-0813">Transport</keyword>
<evidence type="ECO:0000256" key="11">
    <source>
        <dbReference type="ARBA" id="ARBA00032812"/>
    </source>
</evidence>
<evidence type="ECO:0000256" key="5">
    <source>
        <dbReference type="ARBA" id="ARBA00021138"/>
    </source>
</evidence>
<evidence type="ECO:0000256" key="10">
    <source>
        <dbReference type="ARBA" id="ARBA00023136"/>
    </source>
</evidence>
<dbReference type="SUPFAM" id="SSF103473">
    <property type="entry name" value="MFS general substrate transporter"/>
    <property type="match status" value="1"/>
</dbReference>
<comment type="similarity">
    <text evidence="3">Belongs to the oxidase-dependent Fe transporter (OFeT) (TC 9.A.10.1) family.</text>
</comment>
<feature type="transmembrane region" description="Helical" evidence="13">
    <location>
        <begin position="38"/>
        <end position="56"/>
    </location>
</feature>
<protein>
    <recommendedName>
        <fullName evidence="5">Ferrous iron permease EfeU</fullName>
    </recommendedName>
    <alternativeName>
        <fullName evidence="11">Fe(2+) ion permease EfeU</fullName>
    </alternativeName>
    <alternativeName>
        <fullName evidence="12">Ferrous iron uptake protein</fullName>
    </alternativeName>
</protein>
<evidence type="ECO:0000256" key="4">
    <source>
        <dbReference type="ARBA" id="ARBA00011401"/>
    </source>
</evidence>
<dbReference type="GO" id="GO:0015093">
    <property type="term" value="F:ferrous iron transmembrane transporter activity"/>
    <property type="evidence" value="ECO:0007669"/>
    <property type="project" value="TreeGrafter"/>
</dbReference>
<evidence type="ECO:0000256" key="8">
    <source>
        <dbReference type="ARBA" id="ARBA00022989"/>
    </source>
</evidence>
<dbReference type="EMBL" id="PYHO01000006">
    <property type="protein sequence ID" value="PSR46845.1"/>
    <property type="molecule type" value="Genomic_DNA"/>
</dbReference>
<comment type="subcellular location">
    <subcellularLocation>
        <location evidence="2">Membrane</location>
        <topology evidence="2">Multi-pass membrane protein</topology>
    </subcellularLocation>
</comment>
<gene>
    <name evidence="14" type="ORF">C8256_09680</name>
</gene>
<dbReference type="Proteomes" id="UP000240892">
    <property type="component" value="Unassembled WGS sequence"/>
</dbReference>
<dbReference type="RefSeq" id="WP_106926206.1">
    <property type="nucleotide sequence ID" value="NZ_CABMMU010000006.1"/>
</dbReference>
<keyword evidence="9" id="KW-0408">Iron</keyword>
<evidence type="ECO:0000256" key="12">
    <source>
        <dbReference type="ARBA" id="ARBA00033458"/>
    </source>
</evidence>
<dbReference type="InterPro" id="IPR005217">
    <property type="entry name" value="EfeU/FTR1-like"/>
</dbReference>
<evidence type="ECO:0000256" key="13">
    <source>
        <dbReference type="SAM" id="Phobius"/>
    </source>
</evidence>
<dbReference type="AlphaFoldDB" id="A0A2T2Y2R9"/>
<comment type="subunit">
    <text evidence="4">Part of a ferrous iron transporter composed of EfeU, EfeO and EfeB.</text>
</comment>
<comment type="function">
    <text evidence="1">Uptake of Fe(2+) ions across the membrane.</text>
</comment>
<evidence type="ECO:0000256" key="7">
    <source>
        <dbReference type="ARBA" id="ARBA00022692"/>
    </source>
</evidence>
<feature type="transmembrane region" description="Helical" evidence="13">
    <location>
        <begin position="183"/>
        <end position="203"/>
    </location>
</feature>
<keyword evidence="7 13" id="KW-0812">Transmembrane</keyword>
<comment type="caution">
    <text evidence="14">The sequence shown here is derived from an EMBL/GenBank/DDBJ whole genome shotgun (WGS) entry which is preliminary data.</text>
</comment>
<feature type="transmembrane region" description="Helical" evidence="13">
    <location>
        <begin position="248"/>
        <end position="264"/>
    </location>
</feature>
<sequence>MFVPFLIMLREGLEAALIVSLIASYLKRTQRGRWIGVMWIGVFLAAALCLGLGIFINETTGEFPQKEQELFEGLVAVIAVVILTWMVFWMRKVSRNVKQQLEQAVDNALQKGNNHGWALIMMVFFAVAREGLESVFFLLAAFQQDLGIWPPLGAMLGLATAVVLGFLLYWGGIRLNLGVFFRWTSLFILLVAAGLAAGAIRAFHEAGLWNAFQDVAFDLSGTLTTHSLFGTLLEGIFGYQEAPSISEVAVYFLYLIPALVLFFWPPRATTSTSRIAP</sequence>